<feature type="region of interest" description="Disordered" evidence="1">
    <location>
        <begin position="1"/>
        <end position="46"/>
    </location>
</feature>
<name>A0A1U7ZFM5_NELNU</name>
<proteinExistence type="predicted"/>
<evidence type="ECO:0000256" key="1">
    <source>
        <dbReference type="SAM" id="MobiDB-lite"/>
    </source>
</evidence>
<dbReference type="eggNOG" id="ENOG502S5W7">
    <property type="taxonomic scope" value="Eukaryota"/>
</dbReference>
<keyword evidence="2" id="KW-1185">Reference proteome</keyword>
<reference evidence="3" key="1">
    <citation type="submission" date="2025-08" db="UniProtKB">
        <authorList>
            <consortium name="RefSeq"/>
        </authorList>
    </citation>
    <scope>IDENTIFICATION</scope>
</reference>
<evidence type="ECO:0000313" key="2">
    <source>
        <dbReference type="Proteomes" id="UP000189703"/>
    </source>
</evidence>
<gene>
    <name evidence="3" type="primary">LOC104594091</name>
</gene>
<sequence>MAELNNRTDAVEERETQPHDNRLKHAFDAGFLSGSHPPDTPRTVDVHEEEDPIIRAISDSESSDSIGESKWWADLAASVHVFTGSMLRMELAEMEMIKAREAWRVEAERRLIESEAEMTQMLLETQLQVASFLSQKNRKRKRKRVEDEDRRDIWLLGLLCNLNY</sequence>
<organism evidence="2 3">
    <name type="scientific">Nelumbo nucifera</name>
    <name type="common">Sacred lotus</name>
    <dbReference type="NCBI Taxonomy" id="4432"/>
    <lineage>
        <taxon>Eukaryota</taxon>
        <taxon>Viridiplantae</taxon>
        <taxon>Streptophyta</taxon>
        <taxon>Embryophyta</taxon>
        <taxon>Tracheophyta</taxon>
        <taxon>Spermatophyta</taxon>
        <taxon>Magnoliopsida</taxon>
        <taxon>Proteales</taxon>
        <taxon>Nelumbonaceae</taxon>
        <taxon>Nelumbo</taxon>
    </lineage>
</organism>
<dbReference type="KEGG" id="nnu:104594091"/>
<dbReference type="RefSeq" id="XP_010252531.1">
    <property type="nucleotide sequence ID" value="XM_010254229.2"/>
</dbReference>
<dbReference type="FunCoup" id="A0A1U7ZFM5">
    <property type="interactions" value="14"/>
</dbReference>
<feature type="compositionally biased region" description="Basic and acidic residues" evidence="1">
    <location>
        <begin position="9"/>
        <end position="27"/>
    </location>
</feature>
<dbReference type="OrthoDB" id="1729514at2759"/>
<dbReference type="AlphaFoldDB" id="A0A1U7ZFM5"/>
<dbReference type="OMA" id="FENFTIM"/>
<dbReference type="Proteomes" id="UP000189703">
    <property type="component" value="Unplaced"/>
</dbReference>
<accession>A0A1U7ZFM5</accession>
<evidence type="ECO:0000313" key="3">
    <source>
        <dbReference type="RefSeq" id="XP_010252531.1"/>
    </source>
</evidence>
<dbReference type="GeneID" id="104594091"/>
<dbReference type="STRING" id="4432.A0A1U7ZFM5"/>
<protein>
    <submittedName>
        <fullName evidence="3">Uncharacterized protein At4g22160</fullName>
    </submittedName>
</protein>